<dbReference type="RefSeq" id="WP_200355002.1">
    <property type="nucleotide sequence ID" value="NZ_JAENIL010000012.1"/>
</dbReference>
<evidence type="ECO:0000313" key="2">
    <source>
        <dbReference type="EMBL" id="MBK1876785.1"/>
    </source>
</evidence>
<dbReference type="SUPFAM" id="SSF52540">
    <property type="entry name" value="P-loop containing nucleoside triphosphate hydrolases"/>
    <property type="match status" value="1"/>
</dbReference>
<dbReference type="AlphaFoldDB" id="A0A934VQD7"/>
<dbReference type="InterPro" id="IPR000182">
    <property type="entry name" value="GNAT_dom"/>
</dbReference>
<dbReference type="Pfam" id="PF00583">
    <property type="entry name" value="Acetyltransf_1"/>
    <property type="match status" value="1"/>
</dbReference>
<dbReference type="InterPro" id="IPR027417">
    <property type="entry name" value="P-loop_NTPase"/>
</dbReference>
<keyword evidence="2" id="KW-0012">Acyltransferase</keyword>
<keyword evidence="2" id="KW-0808">Transferase</keyword>
<dbReference type="CDD" id="cd04301">
    <property type="entry name" value="NAT_SF"/>
    <property type="match status" value="1"/>
</dbReference>
<protein>
    <submittedName>
        <fullName evidence="2">GNAT family acetyltransferase</fullName>
        <ecNumber evidence="2">2.3.1.-</ecNumber>
    </submittedName>
</protein>
<dbReference type="PROSITE" id="PS51186">
    <property type="entry name" value="GNAT"/>
    <property type="match status" value="1"/>
</dbReference>
<keyword evidence="3" id="KW-1185">Reference proteome</keyword>
<dbReference type="PANTHER" id="PTHR37816:SF1">
    <property type="entry name" value="TOXIN"/>
    <property type="match status" value="1"/>
</dbReference>
<evidence type="ECO:0000313" key="3">
    <source>
        <dbReference type="Proteomes" id="UP000617628"/>
    </source>
</evidence>
<dbReference type="PANTHER" id="PTHR37816">
    <property type="entry name" value="YALI0E33011P"/>
    <property type="match status" value="1"/>
</dbReference>
<proteinExistence type="predicted"/>
<dbReference type="Proteomes" id="UP000617628">
    <property type="component" value="Unassembled WGS sequence"/>
</dbReference>
<accession>A0A934VQD7</accession>
<dbReference type="Gene3D" id="3.40.50.300">
    <property type="entry name" value="P-loop containing nucleotide triphosphate hydrolases"/>
    <property type="match status" value="1"/>
</dbReference>
<dbReference type="EC" id="2.3.1.-" evidence="2"/>
<organism evidence="2 3">
    <name type="scientific">Pelagicoccus mobilis</name>
    <dbReference type="NCBI Taxonomy" id="415221"/>
    <lineage>
        <taxon>Bacteria</taxon>
        <taxon>Pseudomonadati</taxon>
        <taxon>Verrucomicrobiota</taxon>
        <taxon>Opitutia</taxon>
        <taxon>Puniceicoccales</taxon>
        <taxon>Pelagicoccaceae</taxon>
        <taxon>Pelagicoccus</taxon>
    </lineage>
</organism>
<dbReference type="NCBIfam" id="NF002959">
    <property type="entry name" value="PRK03624.1"/>
    <property type="match status" value="1"/>
</dbReference>
<dbReference type="InterPro" id="IPR052922">
    <property type="entry name" value="Cytidylate_Kinase-2"/>
</dbReference>
<reference evidence="2" key="1">
    <citation type="submission" date="2021-01" db="EMBL/GenBank/DDBJ databases">
        <title>Modified the classification status of verrucomicrobia.</title>
        <authorList>
            <person name="Feng X."/>
        </authorList>
    </citation>
    <scope>NUCLEOTIDE SEQUENCE</scope>
    <source>
        <strain evidence="2">KCTC 13126</strain>
    </source>
</reference>
<feature type="domain" description="N-acetyltransferase" evidence="1">
    <location>
        <begin position="206"/>
        <end position="344"/>
    </location>
</feature>
<comment type="caution">
    <text evidence="2">The sequence shown here is derived from an EMBL/GenBank/DDBJ whole genome shotgun (WGS) entry which is preliminary data.</text>
</comment>
<name>A0A934VQD7_9BACT</name>
<evidence type="ECO:0000259" key="1">
    <source>
        <dbReference type="PROSITE" id="PS51186"/>
    </source>
</evidence>
<gene>
    <name evidence="2" type="ORF">JIN87_07895</name>
</gene>
<dbReference type="SUPFAM" id="SSF55729">
    <property type="entry name" value="Acyl-CoA N-acyltransferases (Nat)"/>
    <property type="match status" value="1"/>
</dbReference>
<dbReference type="EMBL" id="JAENIL010000012">
    <property type="protein sequence ID" value="MBK1876785.1"/>
    <property type="molecule type" value="Genomic_DNA"/>
</dbReference>
<dbReference type="Gene3D" id="3.40.630.30">
    <property type="match status" value="1"/>
</dbReference>
<sequence>MTANHPSRFNIVGCSGSGKSTFARKLANKLNAPYVELDALFWGPNWSESTDEIFFQNLDTKLTGDAWVIDGNYTRTIPIKWKHVQTVIWLDLPFTRTFWQALLRATRRAYNKEELWPGTGNTESFRKTFLSHDSILLWTLTSYRTVRRRYQKLLADPQYSHIQFLHFRSHKQANAYLDQLPKIQNNISKSVHSVQSVVNTNATPLMQIRPFQETDRPALIALWKACGLIVAHNDPDRDIERKLQVSPEWFLVGMLDGQLVASCMAGYDGHRGWINYLAVSPDHQNKGFARQLMSAAEASLLAAGCPKINLQIRETNQAVIDFYQKLGYTIDPVVSMGKRLIPDN</sequence>
<dbReference type="InterPro" id="IPR016181">
    <property type="entry name" value="Acyl_CoA_acyltransferase"/>
</dbReference>
<dbReference type="GO" id="GO:0016747">
    <property type="term" value="F:acyltransferase activity, transferring groups other than amino-acyl groups"/>
    <property type="evidence" value="ECO:0007669"/>
    <property type="project" value="InterPro"/>
</dbReference>